<accession>A0A0N7MPU1</accession>
<dbReference type="GO" id="GO:0160147">
    <property type="term" value="F:tRNA pseudouridine(38-40) synthase activity"/>
    <property type="evidence" value="ECO:0007669"/>
    <property type="project" value="UniProtKB-EC"/>
</dbReference>
<dbReference type="HAMAP" id="MF_00171">
    <property type="entry name" value="TruA"/>
    <property type="match status" value="1"/>
</dbReference>
<dbReference type="PANTHER" id="PTHR11142">
    <property type="entry name" value="PSEUDOURIDYLATE SYNTHASE"/>
    <property type="match status" value="1"/>
</dbReference>
<comment type="catalytic activity">
    <reaction evidence="4 7">
        <text>uridine(38/39/40) in tRNA = pseudouridine(38/39/40) in tRNA</text>
        <dbReference type="Rhea" id="RHEA:22376"/>
        <dbReference type="Rhea" id="RHEA-COMP:10085"/>
        <dbReference type="Rhea" id="RHEA-COMP:10087"/>
        <dbReference type="ChEBI" id="CHEBI:65314"/>
        <dbReference type="ChEBI" id="CHEBI:65315"/>
        <dbReference type="EC" id="5.4.99.12"/>
    </reaction>
</comment>
<feature type="domain" description="Pseudouridine synthase I TruA alpha/beta" evidence="8">
    <location>
        <begin position="142"/>
        <end position="243"/>
    </location>
</feature>
<name>A0A0P1LT67_9BACT</name>
<dbReference type="AlphaFoldDB" id="A0A0P1LT67"/>
<dbReference type="PIRSF" id="PIRSF001430">
    <property type="entry name" value="tRNA_psdUrid_synth"/>
    <property type="match status" value="1"/>
</dbReference>
<accession>A0A0P1LSW9</accession>
<feature type="active site" description="Nucleophile" evidence="4 5">
    <location>
        <position position="52"/>
    </location>
</feature>
<dbReference type="CDD" id="cd02570">
    <property type="entry name" value="PseudoU_synth_EcTruA"/>
    <property type="match status" value="1"/>
</dbReference>
<accession>A0A0N7MXB7</accession>
<evidence type="ECO:0000256" key="3">
    <source>
        <dbReference type="ARBA" id="ARBA00023235"/>
    </source>
</evidence>
<sequence length="245" mass="28149">MRNIKLLIEYDGTNFVGWQIQPNGRSVQGEIKKAIKEIINEDVNLIGASRTDAGVHARGQVANFKCENKIPTESLKKALNSILPDDIVIHAIEEVDPNFHARYSAVEKTYRYFITKNKIAIGRNYFWFVKYELDFENLKKCAELIIGKHDFEIFSKKGTNVKDYICEVRSAEWKIEDDKLIFEITANRFLYGMVRGLVGAMVDVARGRFDIDVFKKILLEKCNDFEIMHAPASGLVLESVKYPNF</sequence>
<feature type="binding site" evidence="4 6">
    <location>
        <position position="110"/>
    </location>
    <ligand>
        <name>substrate</name>
    </ligand>
</feature>
<accession>A0A0P1M708</accession>
<dbReference type="GO" id="GO:0003723">
    <property type="term" value="F:RNA binding"/>
    <property type="evidence" value="ECO:0007669"/>
    <property type="project" value="InterPro"/>
</dbReference>
<dbReference type="FunFam" id="3.30.70.580:FF:000001">
    <property type="entry name" value="tRNA pseudouridine synthase A"/>
    <property type="match status" value="1"/>
</dbReference>
<evidence type="ECO:0000256" key="2">
    <source>
        <dbReference type="ARBA" id="ARBA00022694"/>
    </source>
</evidence>
<dbReference type="EC" id="5.4.99.12" evidence="4"/>
<dbReference type="Pfam" id="PF01416">
    <property type="entry name" value="PseudoU_synth_1"/>
    <property type="match status" value="2"/>
</dbReference>
<dbReference type="InterPro" id="IPR020097">
    <property type="entry name" value="PsdUridine_synth_TruA_a/b_dom"/>
</dbReference>
<dbReference type="InterPro" id="IPR020103">
    <property type="entry name" value="PsdUridine_synth_cat_dom_sf"/>
</dbReference>
<dbReference type="Proteomes" id="UP000182011">
    <property type="component" value="Unassembled WGS sequence"/>
</dbReference>
<dbReference type="GO" id="GO:0031119">
    <property type="term" value="P:tRNA pseudouridine synthesis"/>
    <property type="evidence" value="ECO:0007669"/>
    <property type="project" value="UniProtKB-UniRule"/>
</dbReference>
<gene>
    <name evidence="4" type="primary">truA</name>
    <name evidence="9" type="ORF">JGI4_00235</name>
</gene>
<keyword evidence="2 4" id="KW-0819">tRNA processing</keyword>
<dbReference type="InterPro" id="IPR020095">
    <property type="entry name" value="PsdUridine_synth_TruA_C"/>
</dbReference>
<dbReference type="InterPro" id="IPR001406">
    <property type="entry name" value="PsdUridine_synth_TruA"/>
</dbReference>
<dbReference type="Gene3D" id="3.30.70.580">
    <property type="entry name" value="Pseudouridine synthase I, catalytic domain, N-terminal subdomain"/>
    <property type="match status" value="1"/>
</dbReference>
<accession>A0A0N7MXZ3</accession>
<accession>A0A0P1LE75</accession>
<evidence type="ECO:0000313" key="9">
    <source>
        <dbReference type="EMBL" id="CUU01282.1"/>
    </source>
</evidence>
<evidence type="ECO:0000256" key="7">
    <source>
        <dbReference type="RuleBase" id="RU003792"/>
    </source>
</evidence>
<feature type="domain" description="Pseudouridine synthase I TruA alpha/beta" evidence="8">
    <location>
        <begin position="8"/>
        <end position="104"/>
    </location>
</feature>
<dbReference type="OrthoDB" id="9811823at2"/>
<evidence type="ECO:0000256" key="6">
    <source>
        <dbReference type="PIRSR" id="PIRSR001430-2"/>
    </source>
</evidence>
<protein>
    <recommendedName>
        <fullName evidence="4">tRNA pseudouridine synthase A</fullName>
        <ecNumber evidence="4">5.4.99.12</ecNumber>
    </recommendedName>
    <alternativeName>
        <fullName evidence="4">tRNA pseudouridine(38-40) synthase</fullName>
    </alternativeName>
    <alternativeName>
        <fullName evidence="4">tRNA pseudouridylate synthase I</fullName>
    </alternativeName>
    <alternativeName>
        <fullName evidence="4">tRNA-uridine isomerase I</fullName>
    </alternativeName>
</protein>
<comment type="function">
    <text evidence="4">Formation of pseudouridine at positions 38, 39 and 40 in the anticodon stem and loop of transfer RNAs.</text>
</comment>
<dbReference type="EMBL" id="FAOP01000001">
    <property type="protein sequence ID" value="CUU01282.1"/>
    <property type="molecule type" value="Genomic_DNA"/>
</dbReference>
<proteinExistence type="inferred from homology"/>
<evidence type="ECO:0000259" key="8">
    <source>
        <dbReference type="Pfam" id="PF01416"/>
    </source>
</evidence>
<accession>A0A0S4MQD5</accession>
<comment type="subunit">
    <text evidence="4">Homodimer.</text>
</comment>
<dbReference type="RefSeq" id="WP_047134573.1">
    <property type="nucleotide sequence ID" value="NZ_CZVL01000004.1"/>
</dbReference>
<dbReference type="PANTHER" id="PTHR11142:SF0">
    <property type="entry name" value="TRNA PSEUDOURIDINE SYNTHASE-LIKE 1"/>
    <property type="match status" value="1"/>
</dbReference>
<dbReference type="SUPFAM" id="SSF55120">
    <property type="entry name" value="Pseudouridine synthase"/>
    <property type="match status" value="1"/>
</dbReference>
<evidence type="ECO:0000313" key="10">
    <source>
        <dbReference type="Proteomes" id="UP000182011"/>
    </source>
</evidence>
<accession>A0A0P1LT67</accession>
<keyword evidence="3 4" id="KW-0413">Isomerase</keyword>
<dbReference type="STRING" id="1633631.GCA_001442925_00237"/>
<organism evidence="9 10">
    <name type="scientific">Candidatus Kryptonium thompsonii</name>
    <dbReference type="NCBI Taxonomy" id="1633631"/>
    <lineage>
        <taxon>Bacteria</taxon>
        <taxon>Pseudomonadati</taxon>
        <taxon>Candidatus Kryptoniota</taxon>
        <taxon>Candidatus Kryptonium</taxon>
    </lineage>
</organism>
<comment type="similarity">
    <text evidence="1 4 7">Belongs to the tRNA pseudouridine synthase TruA family.</text>
</comment>
<accession>A0A0P1P4J1</accession>
<evidence type="ECO:0000256" key="4">
    <source>
        <dbReference type="HAMAP-Rule" id="MF_00171"/>
    </source>
</evidence>
<dbReference type="InterPro" id="IPR020094">
    <property type="entry name" value="TruA/RsuA/RluB/E/F_N"/>
</dbReference>
<dbReference type="Gene3D" id="3.30.70.660">
    <property type="entry name" value="Pseudouridine synthase I, catalytic domain, C-terminal subdomain"/>
    <property type="match status" value="1"/>
</dbReference>
<evidence type="ECO:0000256" key="5">
    <source>
        <dbReference type="PIRSR" id="PIRSR001430-1"/>
    </source>
</evidence>
<comment type="caution">
    <text evidence="4">Lacks conserved residue(s) required for the propagation of feature annotation.</text>
</comment>
<evidence type="ECO:0000256" key="1">
    <source>
        <dbReference type="ARBA" id="ARBA00009375"/>
    </source>
</evidence>
<dbReference type="NCBIfam" id="TIGR00071">
    <property type="entry name" value="hisT_truA"/>
    <property type="match status" value="1"/>
</dbReference>
<reference evidence="9 10" key="1">
    <citation type="submission" date="2015-11" db="EMBL/GenBank/DDBJ databases">
        <authorList>
            <person name="Zhang Y."/>
            <person name="Guo Z."/>
        </authorList>
    </citation>
    <scope>NUCLEOTIDE SEQUENCE [LARGE SCALE GENOMIC DNA]</scope>
    <source>
        <strain evidence="9">JGI-4</strain>
    </source>
</reference>